<comment type="miscellaneous">
    <text evidence="7">In contrast to other lysine histone methyltransferases, it does not contain a SET domain, suggesting the existence of another mechanism for methylation of lysine residues of histones.</text>
</comment>
<dbReference type="AlphaFoldDB" id="A0A3M6VVN6"/>
<evidence type="ECO:0000313" key="14">
    <source>
        <dbReference type="Proteomes" id="UP000286097"/>
    </source>
</evidence>
<comment type="similarity">
    <text evidence="2 8">Belongs to the glucose-6-phosphate dehydrogenase family.</text>
</comment>
<dbReference type="Proteomes" id="UP000286097">
    <property type="component" value="Unassembled WGS sequence"/>
</dbReference>
<dbReference type="GO" id="GO:0032259">
    <property type="term" value="P:methylation"/>
    <property type="evidence" value="ECO:0007669"/>
    <property type="project" value="UniProtKB-KW"/>
</dbReference>
<dbReference type="SUPFAM" id="SSF55347">
    <property type="entry name" value="Glyceraldehyde-3-phosphate dehydrogenase-like, C-terminal domain"/>
    <property type="match status" value="1"/>
</dbReference>
<dbReference type="Pfam" id="PF08123">
    <property type="entry name" value="DOT1"/>
    <property type="match status" value="1"/>
</dbReference>
<keyword evidence="7" id="KW-0489">Methyltransferase</keyword>
<evidence type="ECO:0000256" key="4">
    <source>
        <dbReference type="ARBA" id="ARBA00022857"/>
    </source>
</evidence>
<dbReference type="GO" id="GO:0009051">
    <property type="term" value="P:pentose-phosphate shunt, oxidative branch"/>
    <property type="evidence" value="ECO:0007669"/>
    <property type="project" value="TreeGrafter"/>
</dbReference>
<keyword evidence="7" id="KW-0539">Nucleus</keyword>
<organism evidence="11 13">
    <name type="scientific">Peronospora effusa</name>
    <dbReference type="NCBI Taxonomy" id="542832"/>
    <lineage>
        <taxon>Eukaryota</taxon>
        <taxon>Sar</taxon>
        <taxon>Stramenopiles</taxon>
        <taxon>Oomycota</taxon>
        <taxon>Peronosporomycetes</taxon>
        <taxon>Peronosporales</taxon>
        <taxon>Peronosporaceae</taxon>
        <taxon>Peronospora</taxon>
    </lineage>
</organism>
<dbReference type="CDD" id="cd02440">
    <property type="entry name" value="AdoMet_MTases"/>
    <property type="match status" value="1"/>
</dbReference>
<dbReference type="FunFam" id="3.30.360.10:FF:000018">
    <property type="entry name" value="Glucose-6-phosphate 1-dehydrogenase"/>
    <property type="match status" value="1"/>
</dbReference>
<dbReference type="Pfam" id="PF02781">
    <property type="entry name" value="G6PD_C"/>
    <property type="match status" value="1"/>
</dbReference>
<dbReference type="PANTHER" id="PTHR23429">
    <property type="entry name" value="GLUCOSE-6-PHOSPHATE 1-DEHYDROGENASE G6PD"/>
    <property type="match status" value="1"/>
</dbReference>
<feature type="compositionally biased region" description="Basic residues" evidence="9">
    <location>
        <begin position="701"/>
        <end position="712"/>
    </location>
</feature>
<comment type="caution">
    <text evidence="11">The sequence shown here is derived from an EMBL/GenBank/DDBJ whole genome shotgun (WGS) entry which is preliminary data.</text>
</comment>
<evidence type="ECO:0000313" key="12">
    <source>
        <dbReference type="EMBL" id="RQM15934.1"/>
    </source>
</evidence>
<dbReference type="InterPro" id="IPR025789">
    <property type="entry name" value="DOT1_dom"/>
</dbReference>
<dbReference type="EMBL" id="QKXF01000137">
    <property type="protein sequence ID" value="RQM15934.1"/>
    <property type="molecule type" value="Genomic_DNA"/>
</dbReference>
<comment type="subcellular location">
    <subcellularLocation>
        <location evidence="7">Nucleus</location>
    </subcellularLocation>
</comment>
<evidence type="ECO:0000256" key="6">
    <source>
        <dbReference type="ARBA" id="ARBA00023277"/>
    </source>
</evidence>
<dbReference type="EMBL" id="QLLG01000001">
    <property type="protein sequence ID" value="RMX70433.1"/>
    <property type="molecule type" value="Genomic_DNA"/>
</dbReference>
<evidence type="ECO:0000256" key="9">
    <source>
        <dbReference type="SAM" id="MobiDB-lite"/>
    </source>
</evidence>
<evidence type="ECO:0000256" key="5">
    <source>
        <dbReference type="ARBA" id="ARBA00023002"/>
    </source>
</evidence>
<keyword evidence="7" id="KW-0949">S-adenosyl-L-methionine</keyword>
<keyword evidence="7" id="KW-0156">Chromatin regulator</keyword>
<evidence type="ECO:0000313" key="13">
    <source>
        <dbReference type="Proteomes" id="UP000282087"/>
    </source>
</evidence>
<feature type="compositionally biased region" description="Low complexity" evidence="9">
    <location>
        <begin position="575"/>
        <end position="584"/>
    </location>
</feature>
<comment type="similarity">
    <text evidence="7">Belongs to the class I-like SAM-binding methyltransferase superfamily. DOT1 family.</text>
</comment>
<dbReference type="GO" id="GO:0050661">
    <property type="term" value="F:NADP binding"/>
    <property type="evidence" value="ECO:0007669"/>
    <property type="project" value="InterPro"/>
</dbReference>
<dbReference type="SUPFAM" id="SSF51735">
    <property type="entry name" value="NAD(P)-binding Rossmann-fold domains"/>
    <property type="match status" value="1"/>
</dbReference>
<comment type="catalytic activity">
    <reaction evidence="7">
        <text>L-lysyl(79)-[histone H3] + 3 S-adenosyl-L-methionine = N(6),N(6),N(6)-trimethyl-L-lysyl(79)-[histone H3] + 3 S-adenosyl-L-homocysteine + 3 H(+)</text>
        <dbReference type="Rhea" id="RHEA:60328"/>
        <dbReference type="Rhea" id="RHEA-COMP:15549"/>
        <dbReference type="Rhea" id="RHEA-COMP:15552"/>
        <dbReference type="ChEBI" id="CHEBI:15378"/>
        <dbReference type="ChEBI" id="CHEBI:29969"/>
        <dbReference type="ChEBI" id="CHEBI:57856"/>
        <dbReference type="ChEBI" id="CHEBI:59789"/>
        <dbReference type="ChEBI" id="CHEBI:61961"/>
        <dbReference type="EC" id="2.1.1.360"/>
    </reaction>
</comment>
<keyword evidence="13" id="KW-1185">Reference proteome</keyword>
<dbReference type="InterPro" id="IPR036291">
    <property type="entry name" value="NAD(P)-bd_dom_sf"/>
</dbReference>
<feature type="region of interest" description="Disordered" evidence="9">
    <location>
        <begin position="675"/>
        <end position="712"/>
    </location>
</feature>
<dbReference type="GO" id="GO:0004345">
    <property type="term" value="F:glucose-6-phosphate dehydrogenase activity"/>
    <property type="evidence" value="ECO:0007669"/>
    <property type="project" value="UniProtKB-EC"/>
</dbReference>
<evidence type="ECO:0000259" key="10">
    <source>
        <dbReference type="PROSITE" id="PS51569"/>
    </source>
</evidence>
<evidence type="ECO:0000256" key="7">
    <source>
        <dbReference type="RuleBase" id="RU271113"/>
    </source>
</evidence>
<dbReference type="GO" id="GO:0006006">
    <property type="term" value="P:glucose metabolic process"/>
    <property type="evidence" value="ECO:0007669"/>
    <property type="project" value="UniProtKB-KW"/>
</dbReference>
<keyword evidence="5 8" id="KW-0560">Oxidoreductase</keyword>
<dbReference type="EC" id="1.1.1.49" evidence="8"/>
<comment type="function">
    <text evidence="7">Histone methyltransferase that specifically trimethylates histone H3 to form H3K79me3. This methylation is required for telomere silencing and for the pachytene checkpoint during the meiotic cell cycle by allowing the recruitment of RAD9 to double strand breaks. Nucleosomes are preferred as substrate compared to free histone.</text>
</comment>
<keyword evidence="7" id="KW-0808">Transferase</keyword>
<dbReference type="GO" id="GO:0005634">
    <property type="term" value="C:nucleus"/>
    <property type="evidence" value="ECO:0007669"/>
    <property type="project" value="UniProtKB-SubCell"/>
</dbReference>
<protein>
    <recommendedName>
        <fullName evidence="7 8">Multifunctional fusion protein</fullName>
    </recommendedName>
    <domain>
        <recommendedName>
            <fullName evidence="7">Histone-lysine N-methyltransferase, H3 lysine-79 specific</fullName>
            <ecNumber evidence="7">2.1.1.360</ecNumber>
        </recommendedName>
        <alternativeName>
            <fullName evidence="7">Histone H3-K79 methyltransferase</fullName>
        </alternativeName>
    </domain>
    <domain>
        <recommendedName>
            <fullName evidence="8">Glucose-6-phosphate 1-dehydrogenase</fullName>
            <ecNumber evidence="8">1.1.1.49</ecNumber>
        </recommendedName>
    </domain>
</protein>
<evidence type="ECO:0000256" key="1">
    <source>
        <dbReference type="ARBA" id="ARBA00004937"/>
    </source>
</evidence>
<dbReference type="OrthoDB" id="60984at2759"/>
<dbReference type="HAMAP" id="MF_00966">
    <property type="entry name" value="G6PD"/>
    <property type="match status" value="1"/>
</dbReference>
<dbReference type="PROSITE" id="PS00069">
    <property type="entry name" value="G6P_DEHYDROGENASE"/>
    <property type="match status" value="1"/>
</dbReference>
<feature type="region of interest" description="Disordered" evidence="9">
    <location>
        <begin position="498"/>
        <end position="532"/>
    </location>
</feature>
<sequence>MDEHNACEYLETALTVFVIGASGDLAKKKTYPSLFALYASGYLPEHVVIVGYARSTKKDADFRKQIAPYIKPKTTEAEAKKEDFLSKCIYRSGNYDSAEDVGKVSKEMEAFEEAHGTSVVNRLFYFAIPPTVFEPIGLSIKKAALTSCGWNRLIVEKPFGHDLESFNKLSKDMGALYNEDEIYRIDHYLGKEMVQNLLVLRFSNTIFEPIWNRNYISSVTITFKEDIGTEGRGGYFDSYGIIRDVMQNHLLQVLSLVAMEPPVMAAGNNYSNYIRDEKVKVLNCIEPIKLENTVLGQYEGDKERNEPGYLDDPTVPKESVTPTFATAIMYVNNPRWSGVPFIMKAGKALNERKGEIRVQFRPPPAAEHMFPGVEIPVQELVLRLQPEEAVYMKMNMKSPGLQTQAISSELDLSYSERYEGTEVPDAYTRLILDVLRGKQAAFVRDDELRAAWKIFTPLLDEIEGQKVKPLPYTFGSRGPKESDELVNKAGFQYHHVQTQEMTQRRRPANRKGPRSAEHRKFMSPHLLDPRSTCDSPLLSSSLEISTTVAMAQNVDDKNTAIKTFVLKGKTPQDVSGASTTASSSDDGETKRKMDYIEKEKDEMTVDSDELPRRSRRKRRVVILLSPSEVSSRYKRRIVEPKVQTLLKTRPVAAIDAADYVEAAVKEKKRNQIAAKRAKKTVCKGKTTPNGLVSPVQDEKKKTPKKKRSTKARRSLEPAYCFDLQTTYVSKLINELYEEQEQDDREMYNITRETVVNETSSCMCSQQIENLNMEEFRRLMTYGEVSVESVATTILPLLDLGENDVFFDLGCGTGKILVQAVLQTPCKRATGIELMQNRVLEGHKALKRLQERDIAILRNKQIEIFRGDIFVPPEQARLMDATVVFINNVMFGPALMLKVMELLKDMSKLRCVITLRKICERHGDVKCTRAGNFCIEYVHPPIEAEIDVSWADKTSVYLYESLDYKLRELRRQLANGTTGSTGWPKVDGASKWRRA</sequence>
<feature type="compositionally biased region" description="Basic residues" evidence="9">
    <location>
        <begin position="504"/>
        <end position="513"/>
    </location>
</feature>
<dbReference type="Gene3D" id="3.40.50.150">
    <property type="entry name" value="Vaccinia Virus protein VP39"/>
    <property type="match status" value="1"/>
</dbReference>
<evidence type="ECO:0000256" key="3">
    <source>
        <dbReference type="ARBA" id="ARBA00022526"/>
    </source>
</evidence>
<dbReference type="InterPro" id="IPR022675">
    <property type="entry name" value="G6P_DH_C"/>
</dbReference>
<dbReference type="PROSITE" id="PS51569">
    <property type="entry name" value="DOT1"/>
    <property type="match status" value="1"/>
</dbReference>
<keyword evidence="4 8" id="KW-0521">NADP</keyword>
<dbReference type="VEuPathDB" id="FungiDB:DD237_006233"/>
<evidence type="ECO:0000313" key="11">
    <source>
        <dbReference type="EMBL" id="RMX70433.1"/>
    </source>
</evidence>
<dbReference type="UniPathway" id="UPA00115">
    <property type="reaction ID" value="UER00408"/>
</dbReference>
<feature type="domain" description="DOT1" evidence="10">
    <location>
        <begin position="619"/>
        <end position="974"/>
    </location>
</feature>
<name>A0A3M6VVN6_9STRA</name>
<feature type="region of interest" description="Disordered" evidence="9">
    <location>
        <begin position="570"/>
        <end position="591"/>
    </location>
</feature>
<dbReference type="STRING" id="542832.A0A3M6VVN6"/>
<comment type="function">
    <text evidence="8">Catalyzes the rate-limiting step of the oxidative pentose-phosphate pathway, which represents a route for the dissimilation of carbohydrates besides glycolysis.</text>
</comment>
<dbReference type="PANTHER" id="PTHR23429:SF0">
    <property type="entry name" value="GLUCOSE-6-PHOSPHATE 1-DEHYDROGENASE"/>
    <property type="match status" value="1"/>
</dbReference>
<dbReference type="InterPro" id="IPR029063">
    <property type="entry name" value="SAM-dependent_MTases_sf"/>
</dbReference>
<dbReference type="GO" id="GO:0140956">
    <property type="term" value="F:histone H3K79 trimethyltransferase activity"/>
    <property type="evidence" value="ECO:0007669"/>
    <property type="project" value="UniProtKB-EC"/>
</dbReference>
<dbReference type="PRINTS" id="PR00079">
    <property type="entry name" value="G6PDHDRGNASE"/>
</dbReference>
<dbReference type="Proteomes" id="UP000282087">
    <property type="component" value="Unassembled WGS sequence"/>
</dbReference>
<accession>A0A3M6VVN6</accession>
<dbReference type="EC" id="2.1.1.360" evidence="7"/>
<dbReference type="Gene3D" id="3.40.50.720">
    <property type="entry name" value="NAD(P)-binding Rossmann-like Domain"/>
    <property type="match status" value="1"/>
</dbReference>
<dbReference type="InterPro" id="IPR022674">
    <property type="entry name" value="G6P_DH_NAD-bd"/>
</dbReference>
<dbReference type="InterPro" id="IPR019796">
    <property type="entry name" value="G6P_DH_AS"/>
</dbReference>
<keyword evidence="3 8" id="KW-0313">Glucose metabolism</keyword>
<evidence type="ECO:0000256" key="2">
    <source>
        <dbReference type="ARBA" id="ARBA00009975"/>
    </source>
</evidence>
<dbReference type="NCBIfam" id="TIGR00871">
    <property type="entry name" value="zwf"/>
    <property type="match status" value="1"/>
</dbReference>
<dbReference type="InterPro" id="IPR001282">
    <property type="entry name" value="G6P_DH"/>
</dbReference>
<evidence type="ECO:0000256" key="8">
    <source>
        <dbReference type="RuleBase" id="RU362120"/>
    </source>
</evidence>
<dbReference type="Pfam" id="PF00479">
    <property type="entry name" value="G6PD_N"/>
    <property type="match status" value="1"/>
</dbReference>
<comment type="catalytic activity">
    <reaction evidence="8">
        <text>D-glucose 6-phosphate + NADP(+) = 6-phospho-D-glucono-1,5-lactone + NADPH + H(+)</text>
        <dbReference type="Rhea" id="RHEA:15841"/>
        <dbReference type="ChEBI" id="CHEBI:15378"/>
        <dbReference type="ChEBI" id="CHEBI:57783"/>
        <dbReference type="ChEBI" id="CHEBI:57955"/>
        <dbReference type="ChEBI" id="CHEBI:58349"/>
        <dbReference type="ChEBI" id="CHEBI:61548"/>
        <dbReference type="EC" id="1.1.1.49"/>
    </reaction>
</comment>
<proteinExistence type="inferred from homology"/>
<reference evidence="13 14" key="1">
    <citation type="submission" date="2018-06" db="EMBL/GenBank/DDBJ databases">
        <title>Comparative genomics of downy mildews reveals potential adaptations to biotrophy.</title>
        <authorList>
            <person name="Fletcher K."/>
            <person name="Klosterman S.J."/>
            <person name="Derevnina L."/>
            <person name="Martin F."/>
            <person name="Koike S."/>
            <person name="Reyes Chin-Wo S."/>
            <person name="Mou B."/>
            <person name="Michelmore R."/>
        </authorList>
    </citation>
    <scope>NUCLEOTIDE SEQUENCE [LARGE SCALE GENOMIC DNA]</scope>
    <source>
        <strain evidence="12 14">R13</strain>
        <strain evidence="11 13">R14</strain>
    </source>
</reference>
<comment type="pathway">
    <text evidence="1 8">Carbohydrate degradation; pentose phosphate pathway; D-ribulose 5-phosphate from D-glucose 6-phosphate (oxidative stage): step 1/3.</text>
</comment>
<dbReference type="SUPFAM" id="SSF53335">
    <property type="entry name" value="S-adenosyl-L-methionine-dependent methyltransferases"/>
    <property type="match status" value="1"/>
</dbReference>
<keyword evidence="6 8" id="KW-0119">Carbohydrate metabolism</keyword>
<dbReference type="Gene3D" id="3.30.360.10">
    <property type="entry name" value="Dihydrodipicolinate Reductase, domain 2"/>
    <property type="match status" value="1"/>
</dbReference>
<gene>
    <name evidence="12" type="ORF">DD237_006233</name>
    <name evidence="11" type="ORF">DD238_000373</name>
</gene>